<sequence length="791" mass="89661">MADISKMITPSTIIDEIKNNSNDLNNNNDKFDDNDDQHMKSKMIKCKTNNQQSQISSYNVLTSNGSSSTTIRSIDVPNEHASIKLHIRRVCSPSSSTETLSIHPTANLLYQSQQTNEPAEPTTPKVIPRQFFNTNADLNTKSPTASTNSRRVISTRRTSTIESDLAQIASSMYELPKPNIHNHNSIYDENTLKKQTTKTNGYKRRSPNEHQEKKRQKLTTKAVKQPTNNLKSSNALVQTRSSSRLKQKHQDHHSVIGKRRLSTELLTSSTSDLSTSTDGIAQNEYKYLYALPTKQQNTSECQTTDDIVEIFHRSNQTCGLIKSDKSTYTDFLDRPLCENSTQTTHKEEQETQTTDLNCPNDSQVYLCQTTTSQTQCDGVPLRIISPLPNAPPVLANPSLDQRLTSPYMDLSLTNGNNDRLQLFQSLIHTEEHPNGGASLIRTYYNEFVRLSAENANLFVNYFFNIVYGEVNQRAKYAIGVLHDGARYLPDLIDYFSLTYPKMIVKTTNMFNSKEVLTTTMGEYRNRVVQTYCNGTFRYGPLMSISLVGKVSGREECGDYFPTFLDKLEENPFLQSVMPWGTLASQNMKSRTDSNDGPILWVRAGEQYVPTAEPKSCHPKKRMANELRNLSFTGRGTDPREVLVEDRTKPHSDHCDGDGVETTAAVGILKAVHVGTPSSVNRMVKDVVCFHADDFEKVVERLKIDVFEPPVSQCLQWCDEGKLNQLRREGIRYVRVSLYDNDIYFIPRNVIHQFRTLSSVTSIAWHVRLKHYYPSNLPDDEYTPLYSPISDT</sequence>
<feature type="compositionally biased region" description="Polar residues" evidence="2">
    <location>
        <begin position="181"/>
        <end position="200"/>
    </location>
</feature>
<evidence type="ECO:0000256" key="1">
    <source>
        <dbReference type="ARBA" id="ARBA00010560"/>
    </source>
</evidence>
<dbReference type="EMBL" id="CAJNOR010001508">
    <property type="protein sequence ID" value="CAF1155117.1"/>
    <property type="molecule type" value="Genomic_DNA"/>
</dbReference>
<name>A0A814T0U7_ADIRI</name>
<dbReference type="EMBL" id="CAJNOJ010000048">
    <property type="protein sequence ID" value="CAF0954995.1"/>
    <property type="molecule type" value="Genomic_DNA"/>
</dbReference>
<protein>
    <recommendedName>
        <fullName evidence="6">Round spermatid basic protein 1-like protein</fullName>
    </recommendedName>
</protein>
<dbReference type="Proteomes" id="UP000663852">
    <property type="component" value="Unassembled WGS sequence"/>
</dbReference>
<evidence type="ECO:0008006" key="6">
    <source>
        <dbReference type="Google" id="ProtNLM"/>
    </source>
</evidence>
<dbReference type="PANTHER" id="PTHR13354:SF11">
    <property type="entry name" value="LYSINE-SPECIFIC DEMETHYLASE 9"/>
    <property type="match status" value="1"/>
</dbReference>
<feature type="region of interest" description="Disordered" evidence="2">
    <location>
        <begin position="176"/>
        <end position="230"/>
    </location>
</feature>
<dbReference type="PANTHER" id="PTHR13354">
    <property type="entry name" value="ROUND SPERMATID BASIC PROTEIN 1"/>
    <property type="match status" value="1"/>
</dbReference>
<dbReference type="Proteomes" id="UP000663828">
    <property type="component" value="Unassembled WGS sequence"/>
</dbReference>
<gene>
    <name evidence="3" type="ORF">EDS130_LOCUS12540</name>
    <name evidence="4" type="ORF">XAT740_LOCUS21166</name>
</gene>
<comment type="similarity">
    <text evidence="1">Belongs to the round spermatid basic protein 1 family.</text>
</comment>
<comment type="caution">
    <text evidence="4">The sequence shown here is derived from an EMBL/GenBank/DDBJ whole genome shotgun (WGS) entry which is preliminary data.</text>
</comment>
<evidence type="ECO:0000256" key="2">
    <source>
        <dbReference type="SAM" id="MobiDB-lite"/>
    </source>
</evidence>
<dbReference type="AlphaFoldDB" id="A0A814T0U7"/>
<dbReference type="InterPro" id="IPR026306">
    <property type="entry name" value="RSBN1/Dpy-2/CEP530"/>
</dbReference>
<evidence type="ECO:0000313" key="5">
    <source>
        <dbReference type="Proteomes" id="UP000663828"/>
    </source>
</evidence>
<organism evidence="4 5">
    <name type="scientific">Adineta ricciae</name>
    <name type="common">Rotifer</name>
    <dbReference type="NCBI Taxonomy" id="249248"/>
    <lineage>
        <taxon>Eukaryota</taxon>
        <taxon>Metazoa</taxon>
        <taxon>Spiralia</taxon>
        <taxon>Gnathifera</taxon>
        <taxon>Rotifera</taxon>
        <taxon>Eurotatoria</taxon>
        <taxon>Bdelloidea</taxon>
        <taxon>Adinetida</taxon>
        <taxon>Adinetidae</taxon>
        <taxon>Adineta</taxon>
    </lineage>
</organism>
<keyword evidence="5" id="KW-1185">Reference proteome</keyword>
<evidence type="ECO:0000313" key="4">
    <source>
        <dbReference type="EMBL" id="CAF1155117.1"/>
    </source>
</evidence>
<evidence type="ECO:0000313" key="3">
    <source>
        <dbReference type="EMBL" id="CAF0954995.1"/>
    </source>
</evidence>
<reference evidence="4" key="1">
    <citation type="submission" date="2021-02" db="EMBL/GenBank/DDBJ databases">
        <authorList>
            <person name="Nowell W R."/>
        </authorList>
    </citation>
    <scope>NUCLEOTIDE SEQUENCE</scope>
</reference>
<dbReference type="OrthoDB" id="6020087at2759"/>
<proteinExistence type="inferred from homology"/>
<dbReference type="GO" id="GO:0005634">
    <property type="term" value="C:nucleus"/>
    <property type="evidence" value="ECO:0007669"/>
    <property type="project" value="InterPro"/>
</dbReference>
<feature type="region of interest" description="Disordered" evidence="2">
    <location>
        <begin position="17"/>
        <end position="36"/>
    </location>
</feature>
<feature type="compositionally biased region" description="Low complexity" evidence="2">
    <location>
        <begin position="19"/>
        <end position="28"/>
    </location>
</feature>
<accession>A0A814T0U7</accession>